<gene>
    <name evidence="8" type="ORF">BDI24065_01867</name>
</gene>
<dbReference type="SMART" id="SM00283">
    <property type="entry name" value="MA"/>
    <property type="match status" value="1"/>
</dbReference>
<evidence type="ECO:0000313" key="8">
    <source>
        <dbReference type="EMBL" id="VWB41625.1"/>
    </source>
</evidence>
<feature type="domain" description="HAMP" evidence="7">
    <location>
        <begin position="348"/>
        <end position="407"/>
    </location>
</feature>
<dbReference type="GO" id="GO:0004888">
    <property type="term" value="F:transmembrane signaling receptor activity"/>
    <property type="evidence" value="ECO:0007669"/>
    <property type="project" value="TreeGrafter"/>
</dbReference>
<accession>A0A6P2JG03</accession>
<sequence>MRLTQLGRASVGARLAALACVLVALLFTAFAWALAHFAGQQLADEAHARIADKEQSIRAMVEMFDKALSAEATRAMVLFASFLPADFALDPARTVDIGGVAAPTLSAGGQPLDLDYAIPDQFLKKSGAIATIFARDGDDFVRITTSLKKQDGSRAVGTRLDRAGPAYAPLVAGRSYTGLAKLFGRPYITQYKPVTDATGRVIGALFVGLDVGAELQVVQDGIRALKIGENGYYFVLDASPGTSRGTFVVHPDAAGQRADDARAPYTQMLAAGQGRLAYTSADPAAHDAAPSAKFVSFTTIPQWQWLVGGIALDDELLAGMRTVRNRFLMIAAVLVAAFAALFLVVVRRVVSRPLDAAARASERFAAGDLSIRIRDGAAARGAAGNDEIGRLVQAVDGIGDGLARIVAQVRSSSSDIARGTVGIAAGSGDIAARIATQASSVEQTAASMEQITAAVQQNAEHAAQANALVADASAAATDGDTAVQRVVATMDDIGRATRRIADITGTIEGIAFQTNILALNAAVEAARAGEHGKGFAVVAAEVRTLAQRSAAAVKEIDALSAESSTTVEQGYRIADAARGTMRDIVQRVDQVSTLIGEISAASREQSTGIEQVNQAITQIGEATQQNATLISNAERAAVALRDQAAQLAEAVSVFRLARDA</sequence>
<feature type="transmembrane region" description="Helical" evidence="5">
    <location>
        <begin position="327"/>
        <end position="346"/>
    </location>
</feature>
<dbReference type="GO" id="GO:0006935">
    <property type="term" value="P:chemotaxis"/>
    <property type="evidence" value="ECO:0007669"/>
    <property type="project" value="TreeGrafter"/>
</dbReference>
<dbReference type="PANTHER" id="PTHR43531">
    <property type="entry name" value="PROTEIN ICFG"/>
    <property type="match status" value="1"/>
</dbReference>
<dbReference type="InterPro" id="IPR003660">
    <property type="entry name" value="HAMP_dom"/>
</dbReference>
<dbReference type="FunFam" id="1.10.287.950:FF:000001">
    <property type="entry name" value="Methyl-accepting chemotaxis sensory transducer"/>
    <property type="match status" value="1"/>
</dbReference>
<dbReference type="InterPro" id="IPR004089">
    <property type="entry name" value="MCPsignal_dom"/>
</dbReference>
<dbReference type="GO" id="GO:0005886">
    <property type="term" value="C:plasma membrane"/>
    <property type="evidence" value="ECO:0007669"/>
    <property type="project" value="TreeGrafter"/>
</dbReference>
<dbReference type="PROSITE" id="PS50111">
    <property type="entry name" value="CHEMOTAXIS_TRANSDUC_2"/>
    <property type="match status" value="1"/>
</dbReference>
<dbReference type="InterPro" id="IPR033462">
    <property type="entry name" value="Cache_3-Cache_2"/>
</dbReference>
<organism evidence="8 9">
    <name type="scientific">Burkholderia diffusa</name>
    <dbReference type="NCBI Taxonomy" id="488732"/>
    <lineage>
        <taxon>Bacteria</taxon>
        <taxon>Pseudomonadati</taxon>
        <taxon>Pseudomonadota</taxon>
        <taxon>Betaproteobacteria</taxon>
        <taxon>Burkholderiales</taxon>
        <taxon>Burkholderiaceae</taxon>
        <taxon>Burkholderia</taxon>
        <taxon>Burkholderia cepacia complex</taxon>
    </lineage>
</organism>
<keyword evidence="5" id="KW-0812">Transmembrane</keyword>
<evidence type="ECO:0000313" key="9">
    <source>
        <dbReference type="Proteomes" id="UP000494125"/>
    </source>
</evidence>
<evidence type="ECO:0000256" key="1">
    <source>
        <dbReference type="ARBA" id="ARBA00004370"/>
    </source>
</evidence>
<comment type="similarity">
    <text evidence="3">Belongs to the methyl-accepting chemotaxis (MCP) protein family.</text>
</comment>
<dbReference type="SMART" id="SM00304">
    <property type="entry name" value="HAMP"/>
    <property type="match status" value="1"/>
</dbReference>
<dbReference type="AlphaFoldDB" id="A0A6P2JG03"/>
<dbReference type="Pfam" id="PF00672">
    <property type="entry name" value="HAMP"/>
    <property type="match status" value="1"/>
</dbReference>
<keyword evidence="5" id="KW-1133">Transmembrane helix</keyword>
<keyword evidence="2" id="KW-0488">Methylation</keyword>
<dbReference type="Gene3D" id="1.10.287.950">
    <property type="entry name" value="Methyl-accepting chemotaxis protein"/>
    <property type="match status" value="1"/>
</dbReference>
<dbReference type="SUPFAM" id="SSF58104">
    <property type="entry name" value="Methyl-accepting chemotaxis protein (MCP) signaling domain"/>
    <property type="match status" value="1"/>
</dbReference>
<dbReference type="InterPro" id="IPR029151">
    <property type="entry name" value="Sensor-like_sf"/>
</dbReference>
<dbReference type="PANTHER" id="PTHR43531:SF14">
    <property type="entry name" value="METHYL-ACCEPTING CHEMOTAXIS PROTEIN I-RELATED"/>
    <property type="match status" value="1"/>
</dbReference>
<protein>
    <submittedName>
        <fullName evidence="8">Methyl-accepting chemotaxis sensory transducer</fullName>
    </submittedName>
</protein>
<dbReference type="RefSeq" id="WP_151050189.1">
    <property type="nucleotide sequence ID" value="NZ_CABVPN010000007.1"/>
</dbReference>
<evidence type="ECO:0000256" key="3">
    <source>
        <dbReference type="ARBA" id="ARBA00029447"/>
    </source>
</evidence>
<keyword evidence="5" id="KW-0472">Membrane</keyword>
<dbReference type="PROSITE" id="PS50885">
    <property type="entry name" value="HAMP"/>
    <property type="match status" value="1"/>
</dbReference>
<name>A0A6P2JG03_9BURK</name>
<evidence type="ECO:0000256" key="5">
    <source>
        <dbReference type="SAM" id="Phobius"/>
    </source>
</evidence>
<feature type="domain" description="Methyl-accepting transducer" evidence="6">
    <location>
        <begin position="412"/>
        <end position="641"/>
    </location>
</feature>
<proteinExistence type="inferred from homology"/>
<dbReference type="CDD" id="cd06225">
    <property type="entry name" value="HAMP"/>
    <property type="match status" value="1"/>
</dbReference>
<dbReference type="Pfam" id="PF00015">
    <property type="entry name" value="MCPsignal"/>
    <property type="match status" value="1"/>
</dbReference>
<evidence type="ECO:0000256" key="2">
    <source>
        <dbReference type="ARBA" id="ARBA00022481"/>
    </source>
</evidence>
<dbReference type="SUPFAM" id="SSF103190">
    <property type="entry name" value="Sensory domain-like"/>
    <property type="match status" value="1"/>
</dbReference>
<dbReference type="CDD" id="cd11386">
    <property type="entry name" value="MCP_signal"/>
    <property type="match status" value="1"/>
</dbReference>
<dbReference type="CDD" id="cd12912">
    <property type="entry name" value="PDC2_MCP_like"/>
    <property type="match status" value="1"/>
</dbReference>
<evidence type="ECO:0000256" key="4">
    <source>
        <dbReference type="PROSITE-ProRule" id="PRU00284"/>
    </source>
</evidence>
<dbReference type="Gene3D" id="3.30.450.20">
    <property type="entry name" value="PAS domain"/>
    <property type="match status" value="1"/>
</dbReference>
<dbReference type="Pfam" id="PF17201">
    <property type="entry name" value="Cache_3-Cache_2"/>
    <property type="match status" value="1"/>
</dbReference>
<keyword evidence="4" id="KW-0807">Transducer</keyword>
<dbReference type="EMBL" id="CABVPN010000007">
    <property type="protein sequence ID" value="VWB41625.1"/>
    <property type="molecule type" value="Genomic_DNA"/>
</dbReference>
<keyword evidence="9" id="KW-1185">Reference proteome</keyword>
<comment type="subcellular location">
    <subcellularLocation>
        <location evidence="1">Membrane</location>
    </subcellularLocation>
</comment>
<reference evidence="8 9" key="1">
    <citation type="submission" date="2019-09" db="EMBL/GenBank/DDBJ databases">
        <authorList>
            <person name="Depoorter E."/>
        </authorList>
    </citation>
    <scope>NUCLEOTIDE SEQUENCE [LARGE SCALE GENOMIC DNA]</scope>
    <source>
        <strain evidence="8">LMG 24065</strain>
    </source>
</reference>
<dbReference type="Proteomes" id="UP000494125">
    <property type="component" value="Unassembled WGS sequence"/>
</dbReference>
<dbReference type="GeneID" id="93026943"/>
<dbReference type="GO" id="GO:0007165">
    <property type="term" value="P:signal transduction"/>
    <property type="evidence" value="ECO:0007669"/>
    <property type="project" value="UniProtKB-KW"/>
</dbReference>
<evidence type="ECO:0000259" key="7">
    <source>
        <dbReference type="PROSITE" id="PS50885"/>
    </source>
</evidence>
<dbReference type="InterPro" id="IPR051310">
    <property type="entry name" value="MCP_chemotaxis"/>
</dbReference>
<evidence type="ECO:0000259" key="6">
    <source>
        <dbReference type="PROSITE" id="PS50111"/>
    </source>
</evidence>